<reference evidence="1 2" key="1">
    <citation type="journal article" date="2015" name="Genome Announc.">
        <title>Genome Sequences of Two Bacillus cereus Group Bacteriophages, Eyuki and AvesoBmore.</title>
        <authorList>
            <person name="Erill I."/>
            <person name="Caruso S.M."/>
        </authorList>
    </citation>
    <scope>NUCLEOTIDE SEQUENCE [LARGE SCALE GENOMIC DNA]</scope>
</reference>
<dbReference type="KEGG" id="vg:26638430"/>
<dbReference type="RefSeq" id="YP_009212142.1">
    <property type="nucleotide sequence ID" value="NC_028944.1"/>
</dbReference>
<accession>A0A0K2FKS4</accession>
<sequence>MFKFFKNKRYYYKTWTGNTIDSEIFLRGQTYKVEIYPYLVRKRNGWLDVESKWVEYFIQTPLREKGYYVEGYSYTDALMRLTAHLDEEGTYVY</sequence>
<organism evidence="1 2">
    <name type="scientific">Bacillus phage Eyuki</name>
    <dbReference type="NCBI Taxonomy" id="1690431"/>
    <lineage>
        <taxon>Viruses</taxon>
        <taxon>Duplodnaviria</taxon>
        <taxon>Heunggongvirae</taxon>
        <taxon>Uroviricota</taxon>
        <taxon>Caudoviricetes</taxon>
        <taxon>Herelleviridae</taxon>
        <taxon>Bastillevirinae</taxon>
        <taxon>Wphvirus</taxon>
        <taxon>Wphvirus megatron</taxon>
    </lineage>
</organism>
<evidence type="ECO:0000313" key="2">
    <source>
        <dbReference type="Proteomes" id="UP000203939"/>
    </source>
</evidence>
<proteinExistence type="predicted"/>
<evidence type="ECO:0000313" key="1">
    <source>
        <dbReference type="EMBL" id="ALA46510.1"/>
    </source>
</evidence>
<gene>
    <name evidence="1" type="ORF">EYUKI_202</name>
</gene>
<name>A0A0K2FKS4_9CAUD</name>
<dbReference type="Proteomes" id="UP000203939">
    <property type="component" value="Segment"/>
</dbReference>
<dbReference type="EMBL" id="KT207918">
    <property type="protein sequence ID" value="ALA46510.1"/>
    <property type="molecule type" value="Genomic_DNA"/>
</dbReference>
<protein>
    <submittedName>
        <fullName evidence="1">Uncharacterized protein</fullName>
    </submittedName>
</protein>